<organism evidence="2 3">
    <name type="scientific">Candidatus Methylobacter favarea</name>
    <dbReference type="NCBI Taxonomy" id="2707345"/>
    <lineage>
        <taxon>Bacteria</taxon>
        <taxon>Pseudomonadati</taxon>
        <taxon>Pseudomonadota</taxon>
        <taxon>Gammaproteobacteria</taxon>
        <taxon>Methylococcales</taxon>
        <taxon>Methylococcaceae</taxon>
        <taxon>Methylobacter</taxon>
    </lineage>
</organism>
<gene>
    <name evidence="2" type="ORF">METHB2_1040008</name>
</gene>
<feature type="domain" description="Insertion element IS402-like" evidence="1">
    <location>
        <begin position="1"/>
        <end position="40"/>
    </location>
</feature>
<accession>A0A8S0X6T0</accession>
<dbReference type="Pfam" id="PF13340">
    <property type="entry name" value="DUF4096"/>
    <property type="match status" value="1"/>
</dbReference>
<evidence type="ECO:0000313" key="2">
    <source>
        <dbReference type="EMBL" id="CAA9889475.1"/>
    </source>
</evidence>
<name>A0A8S0X6T0_9GAMM</name>
<dbReference type="Proteomes" id="UP000494216">
    <property type="component" value="Unassembled WGS sequence"/>
</dbReference>
<proteinExistence type="predicted"/>
<evidence type="ECO:0000259" key="1">
    <source>
        <dbReference type="Pfam" id="PF13340"/>
    </source>
</evidence>
<dbReference type="PANTHER" id="PTHR46637:SF1">
    <property type="entry name" value="BLL5188 PROTEIN"/>
    <property type="match status" value="1"/>
</dbReference>
<evidence type="ECO:0000313" key="3">
    <source>
        <dbReference type="Proteomes" id="UP000494216"/>
    </source>
</evidence>
<keyword evidence="3" id="KW-1185">Reference proteome</keyword>
<dbReference type="PANTHER" id="PTHR46637">
    <property type="entry name" value="TIS1421-TRANSPOSASE PROTEIN A"/>
    <property type="match status" value="1"/>
</dbReference>
<dbReference type="AlphaFoldDB" id="A0A8S0X6T0"/>
<protein>
    <recommendedName>
        <fullName evidence="1">Insertion element IS402-like domain-containing protein</fullName>
    </recommendedName>
</protein>
<dbReference type="InterPro" id="IPR052909">
    <property type="entry name" value="Transposase_6_like"/>
</dbReference>
<dbReference type="RefSeq" id="WP_246246864.1">
    <property type="nucleotide sequence ID" value="NZ_CADCXN010000007.1"/>
</dbReference>
<sequence length="75" mass="8468">MLWRARPGSPWRGLPDKSGAWNSPYKRLARCPDAGVWQRLSAELCKDADFEEIAIDGTMVRPTHDKVVLDGWTNA</sequence>
<dbReference type="EMBL" id="CADCXN010000007">
    <property type="protein sequence ID" value="CAA9889475.1"/>
    <property type="molecule type" value="Genomic_DNA"/>
</dbReference>
<comment type="caution">
    <text evidence="2">The sequence shown here is derived from an EMBL/GenBank/DDBJ whole genome shotgun (WGS) entry which is preliminary data.</text>
</comment>
<reference evidence="2 3" key="1">
    <citation type="submission" date="2020-02" db="EMBL/GenBank/DDBJ databases">
        <authorList>
            <person name="Hogendoorn C."/>
        </authorList>
    </citation>
    <scope>NUCLEOTIDE SEQUENCE [LARGE SCALE GENOMIC DNA]</scope>
    <source>
        <strain evidence="2">METHB21</strain>
    </source>
</reference>
<dbReference type="InterPro" id="IPR025161">
    <property type="entry name" value="IS402-like_dom"/>
</dbReference>